<dbReference type="KEGG" id="vpy:HZI73_08570"/>
<protein>
    <submittedName>
        <fullName evidence="2">DUF58 domain-containing protein</fullName>
    </submittedName>
</protein>
<evidence type="ECO:0000259" key="1">
    <source>
        <dbReference type="Pfam" id="PF01882"/>
    </source>
</evidence>
<sequence>MLSAALVKKIRHIEIKSKRLVDEIFSGEYRSSFKGKGMEFEDIREYYHGDDVRNIDWNVTARHNQAYVKQFSEERELNMFLMIDVSHSNDFGRKKELIAEIGATLSFSANRNNDRVGMILFTDKVEKFIPSQKGKRHVLSIIDTILSYTPRSKGTQIKEALDYYNRIMKRRSVLFLISDFMDEGYEDAIKSMSGKHDLIMIRVMDPIEERIPSGAVYTFEDLETGEIMTVDNHKNQIALEPAKSLNKHNMISIYTNEDYVKKLKMFFMKRGLR</sequence>
<name>A0A8J8MIN0_9FIRM</name>
<proteinExistence type="predicted"/>
<feature type="domain" description="DUF58" evidence="1">
    <location>
        <begin position="42"/>
        <end position="246"/>
    </location>
</feature>
<dbReference type="RefSeq" id="WP_212697834.1">
    <property type="nucleotide sequence ID" value="NZ_CP058649.1"/>
</dbReference>
<dbReference type="PANTHER" id="PTHR33608">
    <property type="entry name" value="BLL2464 PROTEIN"/>
    <property type="match status" value="1"/>
</dbReference>
<keyword evidence="3" id="KW-1185">Reference proteome</keyword>
<reference evidence="2" key="1">
    <citation type="submission" date="2020-07" db="EMBL/GenBank/DDBJ databases">
        <title>Vallitalea pronyensis genome.</title>
        <authorList>
            <person name="Postec A."/>
        </authorList>
    </citation>
    <scope>NUCLEOTIDE SEQUENCE</scope>
    <source>
        <strain evidence="2">FatNI3</strain>
    </source>
</reference>
<evidence type="ECO:0000313" key="2">
    <source>
        <dbReference type="EMBL" id="QUI22350.1"/>
    </source>
</evidence>
<dbReference type="InterPro" id="IPR036465">
    <property type="entry name" value="vWFA_dom_sf"/>
</dbReference>
<dbReference type="PANTHER" id="PTHR33608:SF6">
    <property type="entry name" value="BLL2464 PROTEIN"/>
    <property type="match status" value="1"/>
</dbReference>
<dbReference type="AlphaFoldDB" id="A0A8J8MIN0"/>
<accession>A0A8J8MIN0</accession>
<dbReference type="EMBL" id="CP058649">
    <property type="protein sequence ID" value="QUI22350.1"/>
    <property type="molecule type" value="Genomic_DNA"/>
</dbReference>
<dbReference type="Proteomes" id="UP000683246">
    <property type="component" value="Chromosome"/>
</dbReference>
<evidence type="ECO:0000313" key="3">
    <source>
        <dbReference type="Proteomes" id="UP000683246"/>
    </source>
</evidence>
<gene>
    <name evidence="2" type="ORF">HZI73_08570</name>
</gene>
<organism evidence="2 3">
    <name type="scientific">Vallitalea pronyensis</name>
    <dbReference type="NCBI Taxonomy" id="1348613"/>
    <lineage>
        <taxon>Bacteria</taxon>
        <taxon>Bacillati</taxon>
        <taxon>Bacillota</taxon>
        <taxon>Clostridia</taxon>
        <taxon>Lachnospirales</taxon>
        <taxon>Vallitaleaceae</taxon>
        <taxon>Vallitalea</taxon>
    </lineage>
</organism>
<dbReference type="SUPFAM" id="SSF53300">
    <property type="entry name" value="vWA-like"/>
    <property type="match status" value="1"/>
</dbReference>
<dbReference type="Gene3D" id="3.40.50.410">
    <property type="entry name" value="von Willebrand factor, type A domain"/>
    <property type="match status" value="1"/>
</dbReference>
<dbReference type="InterPro" id="IPR002881">
    <property type="entry name" value="DUF58"/>
</dbReference>
<dbReference type="Pfam" id="PF01882">
    <property type="entry name" value="DUF58"/>
    <property type="match status" value="1"/>
</dbReference>